<dbReference type="GO" id="GO:0004386">
    <property type="term" value="F:helicase activity"/>
    <property type="evidence" value="ECO:0007669"/>
    <property type="project" value="UniProtKB-KW"/>
</dbReference>
<protein>
    <submittedName>
        <fullName evidence="2">ATP-dependent DNA helicase RecG</fullName>
    </submittedName>
</protein>
<feature type="domain" description="Schlafen AlbA-2" evidence="1">
    <location>
        <begin position="13"/>
        <end position="107"/>
    </location>
</feature>
<keyword evidence="3" id="KW-1185">Reference proteome</keyword>
<dbReference type="RefSeq" id="WP_177197286.1">
    <property type="nucleotide sequence ID" value="NZ_FOUI01000016.1"/>
</dbReference>
<dbReference type="InterPro" id="IPR038461">
    <property type="entry name" value="Schlafen_AlbA_2_dom_sf"/>
</dbReference>
<dbReference type="STRING" id="1720063.SAMN05216217_11642"/>
<keyword evidence="2" id="KW-0547">Nucleotide-binding</keyword>
<keyword evidence="2" id="KW-0347">Helicase</keyword>
<gene>
    <name evidence="2" type="ORF">SAMN05216217_11642</name>
</gene>
<evidence type="ECO:0000259" key="1">
    <source>
        <dbReference type="Pfam" id="PF04326"/>
    </source>
</evidence>
<dbReference type="EMBL" id="FOUI01000016">
    <property type="protein sequence ID" value="SFM80684.1"/>
    <property type="molecule type" value="Genomic_DNA"/>
</dbReference>
<reference evidence="3" key="1">
    <citation type="submission" date="2016-10" db="EMBL/GenBank/DDBJ databases">
        <authorList>
            <person name="Varghese N."/>
            <person name="Submissions S."/>
        </authorList>
    </citation>
    <scope>NUCLEOTIDE SEQUENCE [LARGE SCALE GENOMIC DNA]</scope>
    <source>
        <strain evidence="3">DSM 24213</strain>
    </source>
</reference>
<evidence type="ECO:0000313" key="2">
    <source>
        <dbReference type="EMBL" id="SFM80684.1"/>
    </source>
</evidence>
<evidence type="ECO:0000313" key="3">
    <source>
        <dbReference type="Proteomes" id="UP000243629"/>
    </source>
</evidence>
<keyword evidence="2" id="KW-0067">ATP-binding</keyword>
<dbReference type="Gene3D" id="3.30.950.30">
    <property type="entry name" value="Schlafen, AAA domain"/>
    <property type="match status" value="1"/>
</dbReference>
<dbReference type="Proteomes" id="UP000243629">
    <property type="component" value="Unassembled WGS sequence"/>
</dbReference>
<dbReference type="Pfam" id="PF04326">
    <property type="entry name" value="SLFN_AlbA_2"/>
    <property type="match status" value="1"/>
</dbReference>
<sequence length="137" mass="15357">MCSQRPQWLPERESMRVEFKSDRALLSDRDIAAALACLANAEGGELWLGLEDDARIGGLHPLRGPLADLLERLCGCTHPPLRVSGQLLRLGQQSVLKFRVDAAYRPVYLLNGQLLRRRLKHDGTPECVSLNGNNHHR</sequence>
<dbReference type="InterPro" id="IPR007421">
    <property type="entry name" value="Schlafen_AlbA_2_dom"/>
</dbReference>
<keyword evidence="2" id="KW-0378">Hydrolase</keyword>
<organism evidence="2 3">
    <name type="scientific">Halopseudomonas yangmingensis</name>
    <dbReference type="NCBI Taxonomy" id="1720063"/>
    <lineage>
        <taxon>Bacteria</taxon>
        <taxon>Pseudomonadati</taxon>
        <taxon>Pseudomonadota</taxon>
        <taxon>Gammaproteobacteria</taxon>
        <taxon>Pseudomonadales</taxon>
        <taxon>Pseudomonadaceae</taxon>
        <taxon>Halopseudomonas</taxon>
    </lineage>
</organism>
<dbReference type="AlphaFoldDB" id="A0A1I4TVE4"/>
<proteinExistence type="predicted"/>
<accession>A0A1I4TVE4</accession>
<name>A0A1I4TVE4_9GAMM</name>